<sequence length="256" mass="27246">MCRHLAYLGRPRPLRELLTDPPHALLRQSWQPRRQRYGTVNADGFGVGWYADGDPVPARYRREVPMWADRSFPDVARVVRSGAVLAAVRSATDGMAQGEAAVAPFAAGPFLFSHNGVVPGWPASADPLVAGMSAAELLAMEAVSDAALLWTVVHRRLAGGARMPEALAAVVRLAASTAGGRLNLLLTDGRSIAATTWGDTLSWRADATGVIVASEPYDDDPGWVDVPDRTLLVATPDGVDTAPLSLDIAPEAPWSH</sequence>
<dbReference type="InterPro" id="IPR026869">
    <property type="entry name" value="EgtC-like"/>
</dbReference>
<dbReference type="InterPro" id="IPR017932">
    <property type="entry name" value="GATase_2_dom"/>
</dbReference>
<feature type="domain" description="Glutamine amidotransferase type-2" evidence="3">
    <location>
        <begin position="2"/>
        <end position="256"/>
    </location>
</feature>
<dbReference type="InterPro" id="IPR052373">
    <property type="entry name" value="Gamma-glu_amide_hydrolase"/>
</dbReference>
<dbReference type="AlphaFoldDB" id="A0A6J4I0Z6"/>
<comment type="pathway">
    <text evidence="2">Amino-acid biosynthesis; ergothioneine biosynthesis.</text>
</comment>
<dbReference type="GO" id="GO:0052699">
    <property type="term" value="P:ergothioneine biosynthetic process"/>
    <property type="evidence" value="ECO:0007669"/>
    <property type="project" value="UniProtKB-UniRule"/>
</dbReference>
<evidence type="ECO:0000313" key="4">
    <source>
        <dbReference type="EMBL" id="CAA9239428.1"/>
    </source>
</evidence>
<dbReference type="InterPro" id="IPR029055">
    <property type="entry name" value="Ntn_hydrolases_N"/>
</dbReference>
<dbReference type="NCBIfam" id="TIGR03442">
    <property type="entry name" value="ergothioneine biosynthesis protein EgtC"/>
    <property type="match status" value="1"/>
</dbReference>
<dbReference type="HAMAP" id="MF_02036">
    <property type="entry name" value="EgtC"/>
    <property type="match status" value="1"/>
</dbReference>
<gene>
    <name evidence="2" type="primary">egtC</name>
    <name evidence="4" type="ORF">AVDCRST_MAG41-1466</name>
</gene>
<proteinExistence type="inferred from homology"/>
<name>A0A6J4I0Z6_9ACTN</name>
<dbReference type="UniPathway" id="UPA01014"/>
<evidence type="ECO:0000259" key="3">
    <source>
        <dbReference type="PROSITE" id="PS51278"/>
    </source>
</evidence>
<dbReference type="PANTHER" id="PTHR43187:SF2">
    <property type="entry name" value="GAMMA-GLUTAMYL-HERCYNYLCYSTEINE SULFOXIDE HYDROLASE"/>
    <property type="match status" value="1"/>
</dbReference>
<dbReference type="Pfam" id="PF13230">
    <property type="entry name" value="GATase_4"/>
    <property type="match status" value="1"/>
</dbReference>
<dbReference type="GO" id="GO:0016811">
    <property type="term" value="F:hydrolase activity, acting on carbon-nitrogen (but not peptide) bonds, in linear amides"/>
    <property type="evidence" value="ECO:0007669"/>
    <property type="project" value="UniProtKB-UniRule"/>
</dbReference>
<reference evidence="4" key="1">
    <citation type="submission" date="2020-02" db="EMBL/GenBank/DDBJ databases">
        <authorList>
            <person name="Meier V. D."/>
        </authorList>
    </citation>
    <scope>NUCLEOTIDE SEQUENCE</scope>
    <source>
        <strain evidence="4">AVDCRST_MAG41</strain>
    </source>
</reference>
<accession>A0A6J4I0Z6</accession>
<keyword evidence="1 2" id="KW-0315">Glutamine amidotransferase</keyword>
<dbReference type="PANTHER" id="PTHR43187">
    <property type="entry name" value="GLUTAMINE AMIDOTRANSFERASE DUG3-RELATED"/>
    <property type="match status" value="1"/>
</dbReference>
<dbReference type="Gene3D" id="3.60.20.10">
    <property type="entry name" value="Glutamine Phosphoribosylpyrophosphate, subunit 1, domain 1"/>
    <property type="match status" value="1"/>
</dbReference>
<dbReference type="PROSITE" id="PS51278">
    <property type="entry name" value="GATASE_TYPE_2"/>
    <property type="match status" value="1"/>
</dbReference>
<dbReference type="CDD" id="cd01908">
    <property type="entry name" value="YafJ"/>
    <property type="match status" value="1"/>
</dbReference>
<keyword evidence="2 4" id="KW-0378">Hydrolase</keyword>
<comment type="function">
    <text evidence="2">Catalyzes the hydrolysis of the gamma-glutamyl amide bond of hercynyl-gamma-L-glutamyl-L-cysteine sulfoxide to produce hercynylcysteine sulfoxide, a step in the biosynthesis pathway of ergothioneine.</text>
</comment>
<dbReference type="SUPFAM" id="SSF56235">
    <property type="entry name" value="N-terminal nucleophile aminohydrolases (Ntn hydrolases)"/>
    <property type="match status" value="1"/>
</dbReference>
<comment type="catalytic activity">
    <reaction evidence="2">
        <text>gamma-L-glutamyl-hercynylcysteine S-oxide + H2O = S-(hercyn-2-yl)-L-cysteine S-oxide + L-glutamate</text>
        <dbReference type="Rhea" id="RHEA:42684"/>
        <dbReference type="ChEBI" id="CHEBI:15377"/>
        <dbReference type="ChEBI" id="CHEBI:29985"/>
        <dbReference type="ChEBI" id="CHEBI:82703"/>
        <dbReference type="ChEBI" id="CHEBI:82706"/>
        <dbReference type="EC" id="3.5.1.118"/>
    </reaction>
</comment>
<dbReference type="EMBL" id="CADCTP010000128">
    <property type="protein sequence ID" value="CAA9239428.1"/>
    <property type="molecule type" value="Genomic_DNA"/>
</dbReference>
<organism evidence="4">
    <name type="scientific">uncultured Mycobacteriales bacterium</name>
    <dbReference type="NCBI Taxonomy" id="581187"/>
    <lineage>
        <taxon>Bacteria</taxon>
        <taxon>Bacillati</taxon>
        <taxon>Actinomycetota</taxon>
        <taxon>Actinomycetes</taxon>
        <taxon>Mycobacteriales</taxon>
        <taxon>environmental samples</taxon>
    </lineage>
</organism>
<dbReference type="InterPro" id="IPR017808">
    <property type="entry name" value="EgtC"/>
</dbReference>
<dbReference type="InterPro" id="IPR032889">
    <property type="entry name" value="EgtC_Actinobacteria"/>
</dbReference>
<evidence type="ECO:0000256" key="2">
    <source>
        <dbReference type="HAMAP-Rule" id="MF_02036"/>
    </source>
</evidence>
<dbReference type="EC" id="3.5.1.118" evidence="2"/>
<protein>
    <recommendedName>
        <fullName evidence="2">Gamma-glutamyl-hercynylcysteine sulfoxide hydrolase</fullName>
        <ecNumber evidence="2">3.5.1.118</ecNumber>
    </recommendedName>
    <alternativeName>
        <fullName evidence="2">Gamma-glutamyl hercynylcysteine S-oxide hydrolase</fullName>
    </alternativeName>
</protein>
<evidence type="ECO:0000256" key="1">
    <source>
        <dbReference type="ARBA" id="ARBA00022962"/>
    </source>
</evidence>